<reference evidence="1" key="1">
    <citation type="submission" date="2023-01" db="EMBL/GenBank/DDBJ databases">
        <title>Xenophilus mangrovi sp. nov., isolated from soil of Mangrove nature reserve.</title>
        <authorList>
            <person name="Xu S."/>
            <person name="Liu Z."/>
            <person name="Xu Y."/>
        </authorList>
    </citation>
    <scope>NUCLEOTIDE SEQUENCE</scope>
    <source>
        <strain evidence="1">YW8</strain>
    </source>
</reference>
<evidence type="ECO:0000313" key="2">
    <source>
        <dbReference type="Proteomes" id="UP001212602"/>
    </source>
</evidence>
<organism evidence="1 2">
    <name type="scientific">Xenophilus arseniciresistens</name>
    <dbReference type="NCBI Taxonomy" id="1283306"/>
    <lineage>
        <taxon>Bacteria</taxon>
        <taxon>Pseudomonadati</taxon>
        <taxon>Pseudomonadota</taxon>
        <taxon>Betaproteobacteria</taxon>
        <taxon>Burkholderiales</taxon>
        <taxon>Comamonadaceae</taxon>
        <taxon>Xenophilus</taxon>
    </lineage>
</organism>
<dbReference type="Proteomes" id="UP001212602">
    <property type="component" value="Unassembled WGS sequence"/>
</dbReference>
<dbReference type="EMBL" id="JAQIPB010000001">
    <property type="protein sequence ID" value="MDA7415022.1"/>
    <property type="molecule type" value="Genomic_DNA"/>
</dbReference>
<evidence type="ECO:0000313" key="1">
    <source>
        <dbReference type="EMBL" id="MDA7415022.1"/>
    </source>
</evidence>
<dbReference type="RefSeq" id="WP_271426291.1">
    <property type="nucleotide sequence ID" value="NZ_JAQIPB010000001.1"/>
</dbReference>
<proteinExistence type="predicted"/>
<gene>
    <name evidence="1" type="ORF">PGB34_01470</name>
</gene>
<sequence length="104" mass="11842">MPVTAFLHQHHVLKMPLIRAEAQPTEVDILTAVQALPDACPVWRPYVCVTLYARYSGEVRLDFSLKAAQLHGRLRWFWRLVRVTRLGPKSAAGKSARAPVVHFR</sequence>
<comment type="caution">
    <text evidence="1">The sequence shown here is derived from an EMBL/GenBank/DDBJ whole genome shotgun (WGS) entry which is preliminary data.</text>
</comment>
<keyword evidence="2" id="KW-1185">Reference proteome</keyword>
<protein>
    <submittedName>
        <fullName evidence="1">Uncharacterized protein</fullName>
    </submittedName>
</protein>
<accession>A0AAE3SXD5</accession>
<dbReference type="AlphaFoldDB" id="A0AAE3SXD5"/>
<name>A0AAE3SXD5_9BURK</name>